<keyword evidence="3" id="KW-1185">Reference proteome</keyword>
<accession>A0A3N4IPN6</accession>
<name>A0A3N4IPN6_ASCIM</name>
<sequence length="128" mass="14972">MRPDECPTPAKESEKDDFEKEMMQDAEFAESKNNRMWALERCRVEMRKKEEPKPRCRRNDKLNHSGTAADREISTLTQTFLLQIVDSTQRCGSCVDNGWLLVQVPGQVSFHRRHRLVGLAEIRIERAR</sequence>
<proteinExistence type="predicted"/>
<protein>
    <submittedName>
        <fullName evidence="2">Uncharacterized protein</fullName>
    </submittedName>
</protein>
<evidence type="ECO:0000313" key="3">
    <source>
        <dbReference type="Proteomes" id="UP000275078"/>
    </source>
</evidence>
<dbReference type="EMBL" id="ML119650">
    <property type="protein sequence ID" value="RPA86191.1"/>
    <property type="molecule type" value="Genomic_DNA"/>
</dbReference>
<dbReference type="AlphaFoldDB" id="A0A3N4IPN6"/>
<dbReference type="Proteomes" id="UP000275078">
    <property type="component" value="Unassembled WGS sequence"/>
</dbReference>
<organism evidence="2 3">
    <name type="scientific">Ascobolus immersus RN42</name>
    <dbReference type="NCBI Taxonomy" id="1160509"/>
    <lineage>
        <taxon>Eukaryota</taxon>
        <taxon>Fungi</taxon>
        <taxon>Dikarya</taxon>
        <taxon>Ascomycota</taxon>
        <taxon>Pezizomycotina</taxon>
        <taxon>Pezizomycetes</taxon>
        <taxon>Pezizales</taxon>
        <taxon>Ascobolaceae</taxon>
        <taxon>Ascobolus</taxon>
    </lineage>
</organism>
<feature type="region of interest" description="Disordered" evidence="1">
    <location>
        <begin position="1"/>
        <end position="21"/>
    </location>
</feature>
<gene>
    <name evidence="2" type="ORF">BJ508DRAFT_411385</name>
</gene>
<evidence type="ECO:0000313" key="2">
    <source>
        <dbReference type="EMBL" id="RPA86191.1"/>
    </source>
</evidence>
<evidence type="ECO:0000256" key="1">
    <source>
        <dbReference type="SAM" id="MobiDB-lite"/>
    </source>
</evidence>
<reference evidence="2 3" key="1">
    <citation type="journal article" date="2018" name="Nat. Ecol. Evol.">
        <title>Pezizomycetes genomes reveal the molecular basis of ectomycorrhizal truffle lifestyle.</title>
        <authorList>
            <person name="Murat C."/>
            <person name="Payen T."/>
            <person name="Noel B."/>
            <person name="Kuo A."/>
            <person name="Morin E."/>
            <person name="Chen J."/>
            <person name="Kohler A."/>
            <person name="Krizsan K."/>
            <person name="Balestrini R."/>
            <person name="Da Silva C."/>
            <person name="Montanini B."/>
            <person name="Hainaut M."/>
            <person name="Levati E."/>
            <person name="Barry K.W."/>
            <person name="Belfiori B."/>
            <person name="Cichocki N."/>
            <person name="Clum A."/>
            <person name="Dockter R.B."/>
            <person name="Fauchery L."/>
            <person name="Guy J."/>
            <person name="Iotti M."/>
            <person name="Le Tacon F."/>
            <person name="Lindquist E.A."/>
            <person name="Lipzen A."/>
            <person name="Malagnac F."/>
            <person name="Mello A."/>
            <person name="Molinier V."/>
            <person name="Miyauchi S."/>
            <person name="Poulain J."/>
            <person name="Riccioni C."/>
            <person name="Rubini A."/>
            <person name="Sitrit Y."/>
            <person name="Splivallo R."/>
            <person name="Traeger S."/>
            <person name="Wang M."/>
            <person name="Zifcakova L."/>
            <person name="Wipf D."/>
            <person name="Zambonelli A."/>
            <person name="Paolocci F."/>
            <person name="Nowrousian M."/>
            <person name="Ottonello S."/>
            <person name="Baldrian P."/>
            <person name="Spatafora J.W."/>
            <person name="Henrissat B."/>
            <person name="Nagy L.G."/>
            <person name="Aury J.M."/>
            <person name="Wincker P."/>
            <person name="Grigoriev I.V."/>
            <person name="Bonfante P."/>
            <person name="Martin F.M."/>
        </authorList>
    </citation>
    <scope>NUCLEOTIDE SEQUENCE [LARGE SCALE GENOMIC DNA]</scope>
    <source>
        <strain evidence="2 3">RN42</strain>
    </source>
</reference>